<evidence type="ECO:0000256" key="2">
    <source>
        <dbReference type="ARBA" id="ARBA00009451"/>
    </source>
</evidence>
<dbReference type="InterPro" id="IPR001063">
    <property type="entry name" value="Ribosomal_uL22"/>
</dbReference>
<feature type="region of interest" description="Disordered" evidence="14">
    <location>
        <begin position="128"/>
        <end position="157"/>
    </location>
</feature>
<dbReference type="Gene3D" id="3.90.470.10">
    <property type="entry name" value="Ribosomal protein L22/L17"/>
    <property type="match status" value="1"/>
</dbReference>
<evidence type="ECO:0000256" key="11">
    <source>
        <dbReference type="RuleBase" id="RU004005"/>
    </source>
</evidence>
<keyword evidence="4 10" id="KW-0699">rRNA-binding</keyword>
<keyword evidence="5 10" id="KW-0694">RNA-binding</keyword>
<dbReference type="OrthoDB" id="9805969at2"/>
<name>E8ZJZ4_MYCHL</name>
<evidence type="ECO:0000256" key="7">
    <source>
        <dbReference type="ARBA" id="ARBA00023274"/>
    </source>
</evidence>
<dbReference type="CDD" id="cd00336">
    <property type="entry name" value="Ribosomal_L22"/>
    <property type="match status" value="1"/>
</dbReference>
<keyword evidence="7 10" id="KW-0687">Ribonucleoprotein</keyword>
<dbReference type="GO" id="GO:0022625">
    <property type="term" value="C:cytosolic large ribosomal subunit"/>
    <property type="evidence" value="ECO:0007669"/>
    <property type="project" value="TreeGrafter"/>
</dbReference>
<dbReference type="KEGG" id="mha:HF1_14570"/>
<comment type="similarity">
    <text evidence="2 10 11">Belongs to the universal ribosomal protein uL22 family.</text>
</comment>
<evidence type="ECO:0000256" key="4">
    <source>
        <dbReference type="ARBA" id="ARBA00022730"/>
    </source>
</evidence>
<evidence type="ECO:0000313" key="15">
    <source>
        <dbReference type="EMBL" id="CBY93465.1"/>
    </source>
</evidence>
<evidence type="ECO:0000256" key="10">
    <source>
        <dbReference type="HAMAP-Rule" id="MF_01331"/>
    </source>
</evidence>
<dbReference type="Pfam" id="PF00237">
    <property type="entry name" value="Ribosomal_L22"/>
    <property type="match status" value="1"/>
</dbReference>
<dbReference type="NCBIfam" id="TIGR01044">
    <property type="entry name" value="rplV_bact"/>
    <property type="match status" value="1"/>
</dbReference>
<evidence type="ECO:0000256" key="5">
    <source>
        <dbReference type="ARBA" id="ARBA00022884"/>
    </source>
</evidence>
<dbReference type="Proteomes" id="UP000008637">
    <property type="component" value="Chromosome"/>
</dbReference>
<comment type="function">
    <text evidence="1 10">The globular domain of the protein is located near the polypeptide exit tunnel on the outside of the subunit, while an extended beta-hairpin is found that lines the wall of the exit tunnel in the center of the 70S ribosome.</text>
</comment>
<dbReference type="InterPro" id="IPR005727">
    <property type="entry name" value="Ribosomal_uL22_bac/chlpt-type"/>
</dbReference>
<evidence type="ECO:0000256" key="8">
    <source>
        <dbReference type="ARBA" id="ARBA00025084"/>
    </source>
</evidence>
<protein>
    <recommendedName>
        <fullName evidence="9 10">Large ribosomal subunit protein uL22</fullName>
    </recommendedName>
</protein>
<evidence type="ECO:0000313" key="16">
    <source>
        <dbReference type="Proteomes" id="UP000008637"/>
    </source>
</evidence>
<evidence type="ECO:0000256" key="12">
    <source>
        <dbReference type="RuleBase" id="RU004006"/>
    </source>
</evidence>
<keyword evidence="6 10" id="KW-0689">Ribosomal protein</keyword>
<dbReference type="EMBL" id="FR773153">
    <property type="protein sequence ID" value="CBY93465.1"/>
    <property type="molecule type" value="Genomic_DNA"/>
</dbReference>
<dbReference type="InterPro" id="IPR018260">
    <property type="entry name" value="Ribosomal_uL22_CS"/>
</dbReference>
<dbReference type="HOGENOM" id="CLU_083987_3_2_14"/>
<evidence type="ECO:0000256" key="9">
    <source>
        <dbReference type="ARBA" id="ARBA00035207"/>
    </source>
</evidence>
<dbReference type="AlphaFoldDB" id="E8ZJZ4"/>
<dbReference type="InterPro" id="IPR036394">
    <property type="entry name" value="Ribosomal_uL22_sf"/>
</dbReference>
<proteinExistence type="inferred from homology"/>
<dbReference type="PANTHER" id="PTHR13501">
    <property type="entry name" value="CHLOROPLAST 50S RIBOSOMAL PROTEIN L22-RELATED"/>
    <property type="match status" value="1"/>
</dbReference>
<organism evidence="15 16">
    <name type="scientific">Mycoplasma haemofelis (strain Langford 1)</name>
    <name type="common">Haemobartonella felis</name>
    <dbReference type="NCBI Taxonomy" id="941640"/>
    <lineage>
        <taxon>Bacteria</taxon>
        <taxon>Bacillati</taxon>
        <taxon>Mycoplasmatota</taxon>
        <taxon>Mollicutes</taxon>
        <taxon>Mycoplasmataceae</taxon>
        <taxon>Mycoplasma</taxon>
    </lineage>
</organism>
<evidence type="ECO:0000256" key="13">
    <source>
        <dbReference type="RuleBase" id="RU004008"/>
    </source>
</evidence>
<comment type="function">
    <text evidence="10 13">This protein binds specifically to 23S rRNA; its binding is stimulated by other ribosomal proteins, e.g., L4, L17, and L20. It is important during the early stages of 50S assembly. It makes multiple contacts with different domains of the 23S rRNA in the assembled 50S subunit and ribosome.</text>
</comment>
<evidence type="ECO:0000256" key="3">
    <source>
        <dbReference type="ARBA" id="ARBA00011838"/>
    </source>
</evidence>
<gene>
    <name evidence="10 15" type="primary">rplV</name>
    <name evidence="15" type="ORF">HF1_14570</name>
</gene>
<dbReference type="PROSITE" id="PS00464">
    <property type="entry name" value="RIBOSOMAL_L22"/>
    <property type="match status" value="1"/>
</dbReference>
<feature type="compositionally biased region" description="Basic and acidic residues" evidence="14">
    <location>
        <begin position="134"/>
        <end position="157"/>
    </location>
</feature>
<reference evidence="15 16" key="1">
    <citation type="journal article" date="2011" name="J. Bacteriol.">
        <title>Complete genome sequence of Mycoplasma haemofelis, a hemotropic mycoplasma.</title>
        <authorList>
            <person name="Barker E.N."/>
            <person name="Helps C.R."/>
            <person name="Peters I.R."/>
            <person name="Darby A.C."/>
            <person name="Radford A.D."/>
            <person name="Tasker S."/>
        </authorList>
    </citation>
    <scope>NUCLEOTIDE SEQUENCE [LARGE SCALE GENOMIC DNA]</scope>
    <source>
        <strain evidence="15 16">Langford 1</strain>
    </source>
</reference>
<dbReference type="InterPro" id="IPR047867">
    <property type="entry name" value="Ribosomal_uL22_bac/org-type"/>
</dbReference>
<evidence type="ECO:0000256" key="14">
    <source>
        <dbReference type="SAM" id="MobiDB-lite"/>
    </source>
</evidence>
<accession>E8ZJZ4</accession>
<dbReference type="HAMAP" id="MF_01331_B">
    <property type="entry name" value="Ribosomal_uL22_B"/>
    <property type="match status" value="1"/>
</dbReference>
<evidence type="ECO:0000256" key="1">
    <source>
        <dbReference type="ARBA" id="ARBA00003478"/>
    </source>
</evidence>
<evidence type="ECO:0000256" key="6">
    <source>
        <dbReference type="ARBA" id="ARBA00022980"/>
    </source>
</evidence>
<sequence>MIARAIQRNVHVSSKKAILCCRLIRNKSYMEALRILDNQPQKTAKYLKKLLMSAAANAVNNHAMSGDRLYVFSSSANQGRTLKRTIPRAKGRADLIRKRFSHLEICLSDDKDERKKLNAYLLRPRAHQHKYKPKLADRSVEIKPKSIMQKEGDGSKG</sequence>
<dbReference type="GO" id="GO:0006412">
    <property type="term" value="P:translation"/>
    <property type="evidence" value="ECO:0007669"/>
    <property type="project" value="UniProtKB-UniRule"/>
</dbReference>
<comment type="subunit">
    <text evidence="3 10 12">Part of the 50S ribosomal subunit.</text>
</comment>
<dbReference type="SUPFAM" id="SSF54843">
    <property type="entry name" value="Ribosomal protein L22"/>
    <property type="match status" value="1"/>
</dbReference>
<keyword evidence="16" id="KW-1185">Reference proteome</keyword>
<dbReference type="GO" id="GO:0003735">
    <property type="term" value="F:structural constituent of ribosome"/>
    <property type="evidence" value="ECO:0007669"/>
    <property type="project" value="InterPro"/>
</dbReference>
<comment type="function">
    <text evidence="8">This protein binds specifically to 23S rRNA; its binding is stimulated by other ribosomal proteins, e.g. L4, L17, and L20. It is important during the early stages of 50S assembly. It makes multiple contacts with different domains of the 23S rRNA in the assembled 50S subunit and ribosome.</text>
</comment>
<dbReference type="PANTHER" id="PTHR13501:SF8">
    <property type="entry name" value="LARGE RIBOSOMAL SUBUNIT PROTEIN UL22M"/>
    <property type="match status" value="1"/>
</dbReference>
<dbReference type="GO" id="GO:0019843">
    <property type="term" value="F:rRNA binding"/>
    <property type="evidence" value="ECO:0007669"/>
    <property type="project" value="UniProtKB-UniRule"/>
</dbReference>